<dbReference type="PIRSF" id="PIRSF016578">
    <property type="entry name" value="HsaA"/>
    <property type="match status" value="1"/>
</dbReference>
<reference evidence="4 5" key="1">
    <citation type="submission" date="2014-09" db="EMBL/GenBank/DDBJ databases">
        <title>Isolation and characterization of Aurantimonas altamirensis ON-56566 from clinical sample following a dog bite.</title>
        <authorList>
            <person name="Eshaghi A."/>
            <person name="Li A."/>
            <person name="Shahinas D."/>
            <person name="Bahn P."/>
            <person name="Kus J.V."/>
            <person name="Patel S.N."/>
        </authorList>
    </citation>
    <scope>NUCLEOTIDE SEQUENCE [LARGE SCALE GENOMIC DNA]</scope>
    <source>
        <strain evidence="4 5">ON-56566</strain>
    </source>
</reference>
<dbReference type="NCBIfam" id="TIGR04022">
    <property type="entry name" value="sulfur_SfnB"/>
    <property type="match status" value="1"/>
</dbReference>
<dbReference type="InterPro" id="IPR036250">
    <property type="entry name" value="AcylCo_DH-like_C"/>
</dbReference>
<dbReference type="PANTHER" id="PTHR43884">
    <property type="entry name" value="ACYL-COA DEHYDROGENASE"/>
    <property type="match status" value="1"/>
</dbReference>
<dbReference type="InterPro" id="IPR046373">
    <property type="entry name" value="Acyl-CoA_Oxase/DH_mid-dom_sf"/>
</dbReference>
<evidence type="ECO:0000259" key="2">
    <source>
        <dbReference type="Pfam" id="PF02771"/>
    </source>
</evidence>
<dbReference type="InterPro" id="IPR009100">
    <property type="entry name" value="AcylCoA_DH/oxidase_NM_dom_sf"/>
</dbReference>
<dbReference type="PANTHER" id="PTHR43884:SF12">
    <property type="entry name" value="ISOVALERYL-COA DEHYDROGENASE, MITOCHONDRIAL-RELATED"/>
    <property type="match status" value="1"/>
</dbReference>
<dbReference type="SUPFAM" id="SSF47203">
    <property type="entry name" value="Acyl-CoA dehydrogenase C-terminal domain-like"/>
    <property type="match status" value="1"/>
</dbReference>
<feature type="domain" description="Acyl-CoA dehydrogenase C-terminal" evidence="3">
    <location>
        <begin position="248"/>
        <end position="381"/>
    </location>
</feature>
<dbReference type="InterPro" id="IPR037069">
    <property type="entry name" value="AcylCoA_DH/ox_N_sf"/>
</dbReference>
<accession>A0A0B1Q9Q3</accession>
<feature type="domain" description="Acyl-CoA dehydrogenase/oxidase N-terminal" evidence="2">
    <location>
        <begin position="27"/>
        <end position="126"/>
    </location>
</feature>
<keyword evidence="1" id="KW-0560">Oxidoreductase</keyword>
<dbReference type="Proteomes" id="UP000030826">
    <property type="component" value="Unassembled WGS sequence"/>
</dbReference>
<dbReference type="InterPro" id="IPR013786">
    <property type="entry name" value="AcylCoA_DH/ox_N"/>
</dbReference>
<dbReference type="GO" id="GO:0006552">
    <property type="term" value="P:L-leucine catabolic process"/>
    <property type="evidence" value="ECO:0007669"/>
    <property type="project" value="TreeGrafter"/>
</dbReference>
<dbReference type="InterPro" id="IPR023922">
    <property type="entry name" value="S04_starv_induced_SfnB"/>
</dbReference>
<dbReference type="InterPro" id="IPR013107">
    <property type="entry name" value="Acyl-CoA_DH_C"/>
</dbReference>
<organism evidence="4 5">
    <name type="scientific">Aureimonas altamirensis</name>
    <dbReference type="NCBI Taxonomy" id="370622"/>
    <lineage>
        <taxon>Bacteria</taxon>
        <taxon>Pseudomonadati</taxon>
        <taxon>Pseudomonadota</taxon>
        <taxon>Alphaproteobacteria</taxon>
        <taxon>Hyphomicrobiales</taxon>
        <taxon>Aurantimonadaceae</taxon>
        <taxon>Aureimonas</taxon>
    </lineage>
</organism>
<dbReference type="Gene3D" id="1.10.540.10">
    <property type="entry name" value="Acyl-CoA dehydrogenase/oxidase, N-terminal domain"/>
    <property type="match status" value="1"/>
</dbReference>
<comment type="caution">
    <text evidence="4">The sequence shown here is derived from an EMBL/GenBank/DDBJ whole genome shotgun (WGS) entry which is preliminary data.</text>
</comment>
<evidence type="ECO:0000313" key="5">
    <source>
        <dbReference type="Proteomes" id="UP000030826"/>
    </source>
</evidence>
<dbReference type="STRING" id="370622.LA66_05770"/>
<proteinExistence type="predicted"/>
<dbReference type="EMBL" id="JRFJ01000001">
    <property type="protein sequence ID" value="KHJ56106.1"/>
    <property type="molecule type" value="Genomic_DNA"/>
</dbReference>
<evidence type="ECO:0000259" key="3">
    <source>
        <dbReference type="Pfam" id="PF08028"/>
    </source>
</evidence>
<dbReference type="SUPFAM" id="SSF56645">
    <property type="entry name" value="Acyl-CoA dehydrogenase NM domain-like"/>
    <property type="match status" value="1"/>
</dbReference>
<dbReference type="Gene3D" id="1.20.140.10">
    <property type="entry name" value="Butyryl-CoA Dehydrogenase, subunit A, domain 3"/>
    <property type="match status" value="1"/>
</dbReference>
<sequence>MSLAHEQTSATRAAAIIATDAEAIAVATRLSEEFAAGAVERDRDRRLPWHELDRMSTAGLFGITVPRIYGGAAVSPTTLARVIAILSRGDGSIGQIPQNHFYALEVLRVGGTPQQQENLYAKALAGHRFGNALAEIGRRDFKRTTRLRREAGRAIVSGRKFYCTGALYAQTIPTLAVAQEDGRDVSYLVFVPRSAKGVDIVDDWDGFGQRVTGSGTVTFDEVSVDEAAVVPFQASFEQPTTIGPFAQLMHAAIDLGIGEAAYRDMRDFIRDRARPWLDAKVETAAEDPLTIHRVGAVRVGLRAAEAMLARAGRIVAEAQAAPDDESVARASIAVAEARIHSTRAGLDAANRLLELGGTSASMEADGLDRHWRNVRTHTLHDPVRWKYQAVGQFHLNNRRPPRHGAI</sequence>
<dbReference type="Gene3D" id="2.40.110.10">
    <property type="entry name" value="Butyryl-CoA Dehydrogenase, subunit A, domain 2"/>
    <property type="match status" value="1"/>
</dbReference>
<evidence type="ECO:0000256" key="1">
    <source>
        <dbReference type="ARBA" id="ARBA00023002"/>
    </source>
</evidence>
<dbReference type="Pfam" id="PF02771">
    <property type="entry name" value="Acyl-CoA_dh_N"/>
    <property type="match status" value="1"/>
</dbReference>
<dbReference type="RefSeq" id="WP_039190937.1">
    <property type="nucleotide sequence ID" value="NZ_JRFJ01000001.1"/>
</dbReference>
<dbReference type="GO" id="GO:0050660">
    <property type="term" value="F:flavin adenine dinucleotide binding"/>
    <property type="evidence" value="ECO:0007669"/>
    <property type="project" value="InterPro"/>
</dbReference>
<dbReference type="AlphaFoldDB" id="A0A0B1Q9Q3"/>
<dbReference type="GO" id="GO:0008470">
    <property type="term" value="F:3-methylbutanoyl-CoA dehydrogenase activity"/>
    <property type="evidence" value="ECO:0007669"/>
    <property type="project" value="TreeGrafter"/>
</dbReference>
<name>A0A0B1Q9Q3_9HYPH</name>
<evidence type="ECO:0000313" key="4">
    <source>
        <dbReference type="EMBL" id="KHJ56106.1"/>
    </source>
</evidence>
<gene>
    <name evidence="4" type="ORF">LA66_05770</name>
</gene>
<protein>
    <submittedName>
        <fullName evidence="4">Acyl-CoA dehydrogenase</fullName>
    </submittedName>
</protein>
<dbReference type="Pfam" id="PF08028">
    <property type="entry name" value="Acyl-CoA_dh_2"/>
    <property type="match status" value="1"/>
</dbReference>